<sequence length="80" mass="9596">MLLVRFNEVPVPVYVLLLKMHLWNQMQMVVFVQVPQKITDWQPVFMIVIENTLFDEEVHQFFRLNLCFGRFVEILINGSL</sequence>
<name>A0A8J6N4W5_9BACT</name>
<dbReference type="EMBL" id="JACNLL010000100">
    <property type="protein sequence ID" value="MBC8200364.1"/>
    <property type="molecule type" value="Genomic_DNA"/>
</dbReference>
<dbReference type="AlphaFoldDB" id="A0A8J6N4W5"/>
<accession>A0A8J6N4W5</accession>
<comment type="caution">
    <text evidence="1">The sequence shown here is derived from an EMBL/GenBank/DDBJ whole genome shotgun (WGS) entry which is preliminary data.</text>
</comment>
<evidence type="ECO:0000313" key="1">
    <source>
        <dbReference type="EMBL" id="MBC8200364.1"/>
    </source>
</evidence>
<dbReference type="Proteomes" id="UP000603545">
    <property type="component" value="Unassembled WGS sequence"/>
</dbReference>
<evidence type="ECO:0000313" key="2">
    <source>
        <dbReference type="Proteomes" id="UP000603545"/>
    </source>
</evidence>
<reference evidence="1 2" key="1">
    <citation type="submission" date="2020-08" db="EMBL/GenBank/DDBJ databases">
        <title>Bridging the membrane lipid divide: bacteria of the FCB group superphylum have the potential to synthesize archaeal ether lipids.</title>
        <authorList>
            <person name="Villanueva L."/>
            <person name="Von Meijenfeldt F.A.B."/>
            <person name="Westbye A.B."/>
            <person name="Yadav S."/>
            <person name="Hopmans E.C."/>
            <person name="Dutilh B.E."/>
            <person name="Sinninghe Damste J.S."/>
        </authorList>
    </citation>
    <scope>NUCLEOTIDE SEQUENCE [LARGE SCALE GENOMIC DNA]</scope>
    <source>
        <strain evidence="1">NIOZ-UU82</strain>
    </source>
</reference>
<organism evidence="1 2">
    <name type="scientific">Candidatus Desulfaltia bathyphila</name>
    <dbReference type="NCBI Taxonomy" id="2841697"/>
    <lineage>
        <taxon>Bacteria</taxon>
        <taxon>Pseudomonadati</taxon>
        <taxon>Thermodesulfobacteriota</taxon>
        <taxon>Desulfobacteria</taxon>
        <taxon>Desulfobacterales</taxon>
        <taxon>Desulfobacterales incertae sedis</taxon>
        <taxon>Candidatus Desulfaltia</taxon>
    </lineage>
</organism>
<proteinExistence type="predicted"/>
<protein>
    <submittedName>
        <fullName evidence="1">Uncharacterized protein</fullName>
    </submittedName>
</protein>
<gene>
    <name evidence="1" type="ORF">H8E80_10070</name>
</gene>